<dbReference type="EMBL" id="JAMOIM010000019">
    <property type="protein sequence ID" value="MCW6510953.1"/>
    <property type="molecule type" value="Genomic_DNA"/>
</dbReference>
<proteinExistence type="predicted"/>
<keyword evidence="2" id="KW-1185">Reference proteome</keyword>
<organism evidence="1 2">
    <name type="scientific">Lichenifustis flavocetrariae</name>
    <dbReference type="NCBI Taxonomy" id="2949735"/>
    <lineage>
        <taxon>Bacteria</taxon>
        <taxon>Pseudomonadati</taxon>
        <taxon>Pseudomonadota</taxon>
        <taxon>Alphaproteobacteria</taxon>
        <taxon>Hyphomicrobiales</taxon>
        <taxon>Lichenihabitantaceae</taxon>
        <taxon>Lichenifustis</taxon>
    </lineage>
</organism>
<dbReference type="Proteomes" id="UP001165667">
    <property type="component" value="Unassembled WGS sequence"/>
</dbReference>
<accession>A0AA42CKV6</accession>
<dbReference type="AlphaFoldDB" id="A0AA42CKV6"/>
<gene>
    <name evidence="1" type="ORF">M8523_23390</name>
</gene>
<sequence length="74" mass="8348">MDPQIETVARAICQGADLDPNLMIDTSDYQGGARSIDHHQVSQWHTKVAEATKFVLMHKALVHQTRVQIRLTQP</sequence>
<name>A0AA42CKV6_9HYPH</name>
<protein>
    <submittedName>
        <fullName evidence="1">Uncharacterized protein</fullName>
    </submittedName>
</protein>
<dbReference type="RefSeq" id="WP_282587321.1">
    <property type="nucleotide sequence ID" value="NZ_JAMOIM010000019.1"/>
</dbReference>
<reference evidence="1" key="1">
    <citation type="submission" date="2022-05" db="EMBL/GenBank/DDBJ databases">
        <authorList>
            <person name="Pankratov T."/>
        </authorList>
    </citation>
    <scope>NUCLEOTIDE SEQUENCE</scope>
    <source>
        <strain evidence="1">BP6-180914</strain>
    </source>
</reference>
<evidence type="ECO:0000313" key="2">
    <source>
        <dbReference type="Proteomes" id="UP001165667"/>
    </source>
</evidence>
<comment type="caution">
    <text evidence="1">The sequence shown here is derived from an EMBL/GenBank/DDBJ whole genome shotgun (WGS) entry which is preliminary data.</text>
</comment>
<evidence type="ECO:0000313" key="1">
    <source>
        <dbReference type="EMBL" id="MCW6510953.1"/>
    </source>
</evidence>